<dbReference type="Gene3D" id="1.10.150.750">
    <property type="match status" value="1"/>
</dbReference>
<gene>
    <name evidence="2" type="ORF">PGRAT_12695</name>
</gene>
<dbReference type="InterPro" id="IPR023214">
    <property type="entry name" value="HAD_sf"/>
</dbReference>
<evidence type="ECO:0000313" key="2">
    <source>
        <dbReference type="EMBL" id="AIQ68377.1"/>
    </source>
</evidence>
<evidence type="ECO:0000256" key="1">
    <source>
        <dbReference type="ARBA" id="ARBA00022801"/>
    </source>
</evidence>
<dbReference type="OrthoDB" id="264363at2"/>
<proteinExistence type="predicted"/>
<dbReference type="GO" id="GO:0016787">
    <property type="term" value="F:hydrolase activity"/>
    <property type="evidence" value="ECO:0007669"/>
    <property type="project" value="UniProtKB-KW"/>
</dbReference>
<dbReference type="AlphaFoldDB" id="A0A089M576"/>
<evidence type="ECO:0000313" key="3">
    <source>
        <dbReference type="Proteomes" id="UP000029500"/>
    </source>
</evidence>
<protein>
    <recommendedName>
        <fullName evidence="4">Haloacid dehalogenase</fullName>
    </recommendedName>
</protein>
<dbReference type="InterPro" id="IPR051540">
    <property type="entry name" value="S-2-haloacid_dehalogenase"/>
</dbReference>
<dbReference type="InterPro" id="IPR036412">
    <property type="entry name" value="HAD-like_sf"/>
</dbReference>
<keyword evidence="3" id="KW-1185">Reference proteome</keyword>
<keyword evidence="1" id="KW-0378">Hydrolase</keyword>
<dbReference type="HOGENOM" id="CLU_045011_8_0_9"/>
<reference evidence="2 3" key="1">
    <citation type="submission" date="2014-08" db="EMBL/GenBank/DDBJ databases">
        <title>Comparative genomics of the Paenibacillus odorifer group.</title>
        <authorList>
            <person name="den Bakker H.C."/>
            <person name="Tsai Y.-C."/>
            <person name="Martin N."/>
            <person name="Korlach J."/>
            <person name="Wiedmann M."/>
        </authorList>
    </citation>
    <scope>NUCLEOTIDE SEQUENCE [LARGE SCALE GENOMIC DNA]</scope>
    <source>
        <strain evidence="2 3">DSM 15220</strain>
    </source>
</reference>
<organism evidence="2 3">
    <name type="scientific">Paenibacillus graminis</name>
    <dbReference type="NCBI Taxonomy" id="189425"/>
    <lineage>
        <taxon>Bacteria</taxon>
        <taxon>Bacillati</taxon>
        <taxon>Bacillota</taxon>
        <taxon>Bacilli</taxon>
        <taxon>Bacillales</taxon>
        <taxon>Paenibacillaceae</taxon>
        <taxon>Paenibacillus</taxon>
    </lineage>
</organism>
<dbReference type="SFLD" id="SFLDS00003">
    <property type="entry name" value="Haloacid_Dehalogenase"/>
    <property type="match status" value="1"/>
</dbReference>
<accession>A0A089M576</accession>
<dbReference type="Pfam" id="PF00702">
    <property type="entry name" value="Hydrolase"/>
    <property type="match status" value="1"/>
</dbReference>
<dbReference type="EMBL" id="CP009287">
    <property type="protein sequence ID" value="AIQ68377.1"/>
    <property type="molecule type" value="Genomic_DNA"/>
</dbReference>
<sequence length="234" mass="26552">MNPYKVVSLDMFQTLVNIEGRRNRIWKPILQQDFSEARALELAQALLNHYFAQAAAIRDAGSFCTSQEIYRSGFEKVFHEHRLSFDCHEAVDILFAEHRLSGLYADTRPFLQKISEAYQVCIVSDTDTLMLPDFYKEYPIRLFTSEDYGSYKNDGLNRMFTEVIAYYGVQPGEILHIGDSASDVLGAARAGIRSCWINRTGSAWNHAGQPPDYTVGNLEEIYAILEPGVHTAHT</sequence>
<evidence type="ECO:0008006" key="4">
    <source>
        <dbReference type="Google" id="ProtNLM"/>
    </source>
</evidence>
<dbReference type="Gene3D" id="3.40.50.1000">
    <property type="entry name" value="HAD superfamily/HAD-like"/>
    <property type="match status" value="1"/>
</dbReference>
<dbReference type="eggNOG" id="COG0546">
    <property type="taxonomic scope" value="Bacteria"/>
</dbReference>
<dbReference type="Proteomes" id="UP000029500">
    <property type="component" value="Chromosome"/>
</dbReference>
<name>A0A089M576_9BACL</name>
<dbReference type="RefSeq" id="WP_025707173.1">
    <property type="nucleotide sequence ID" value="NZ_CP009287.1"/>
</dbReference>
<dbReference type="KEGG" id="pgm:PGRAT_12695"/>
<dbReference type="PANTHER" id="PTHR43316">
    <property type="entry name" value="HYDROLASE, HALOACID DELAHOGENASE-RELATED"/>
    <property type="match status" value="1"/>
</dbReference>
<dbReference type="SUPFAM" id="SSF56784">
    <property type="entry name" value="HAD-like"/>
    <property type="match status" value="1"/>
</dbReference>
<dbReference type="PANTHER" id="PTHR43316:SF3">
    <property type="entry name" value="HALOACID DEHALOGENASE, TYPE II (AFU_ORTHOLOGUE AFUA_2G07750)-RELATED"/>
    <property type="match status" value="1"/>
</dbReference>
<dbReference type="SFLD" id="SFLDG01129">
    <property type="entry name" value="C1.5:_HAD__Beta-PGM__Phosphata"/>
    <property type="match status" value="1"/>
</dbReference>
<dbReference type="STRING" id="189425.PGRAT_12695"/>